<dbReference type="Pfam" id="PF00361">
    <property type="entry name" value="Proton_antipo_M"/>
    <property type="match status" value="1"/>
</dbReference>
<dbReference type="AlphaFoldDB" id="A0A6J7N3F7"/>
<evidence type="ECO:0000256" key="4">
    <source>
        <dbReference type="ARBA" id="ARBA00023136"/>
    </source>
</evidence>
<dbReference type="InterPro" id="IPR001750">
    <property type="entry name" value="ND/Mrp_TM"/>
</dbReference>
<dbReference type="EMBL" id="CAFBOK010000114">
    <property type="protein sequence ID" value="CAB4986688.1"/>
    <property type="molecule type" value="Genomic_DNA"/>
</dbReference>
<evidence type="ECO:0000259" key="6">
    <source>
        <dbReference type="Pfam" id="PF00361"/>
    </source>
</evidence>
<feature type="transmembrane region" description="Helical" evidence="5">
    <location>
        <begin position="259"/>
        <end position="278"/>
    </location>
</feature>
<organism evidence="7">
    <name type="scientific">freshwater metagenome</name>
    <dbReference type="NCBI Taxonomy" id="449393"/>
    <lineage>
        <taxon>unclassified sequences</taxon>
        <taxon>metagenomes</taxon>
        <taxon>ecological metagenomes</taxon>
    </lineage>
</organism>
<feature type="transmembrane region" description="Helical" evidence="5">
    <location>
        <begin position="47"/>
        <end position="68"/>
    </location>
</feature>
<feature type="transmembrane region" description="Helical" evidence="5">
    <location>
        <begin position="176"/>
        <end position="203"/>
    </location>
</feature>
<proteinExistence type="predicted"/>
<comment type="subcellular location">
    <subcellularLocation>
        <location evidence="1">Membrane</location>
        <topology evidence="1">Multi-pass membrane protein</topology>
    </subcellularLocation>
</comment>
<feature type="transmembrane region" description="Helical" evidence="5">
    <location>
        <begin position="134"/>
        <end position="156"/>
    </location>
</feature>
<evidence type="ECO:0000256" key="2">
    <source>
        <dbReference type="ARBA" id="ARBA00022692"/>
    </source>
</evidence>
<gene>
    <name evidence="7" type="ORF">UFOPK3927_01045</name>
</gene>
<feature type="transmembrane region" description="Helical" evidence="5">
    <location>
        <begin position="80"/>
        <end position="100"/>
    </location>
</feature>
<dbReference type="GO" id="GO:0016020">
    <property type="term" value="C:membrane"/>
    <property type="evidence" value="ECO:0007669"/>
    <property type="project" value="UniProtKB-SubCell"/>
</dbReference>
<keyword evidence="4 5" id="KW-0472">Membrane</keyword>
<feature type="transmembrane region" description="Helical" evidence="5">
    <location>
        <begin position="12"/>
        <end position="35"/>
    </location>
</feature>
<keyword evidence="2 5" id="KW-0812">Transmembrane</keyword>
<feature type="domain" description="NADH:quinone oxidoreductase/Mrp antiporter transmembrane" evidence="6">
    <location>
        <begin position="10"/>
        <end position="226"/>
    </location>
</feature>
<keyword evidence="3 5" id="KW-1133">Transmembrane helix</keyword>
<name>A0A6J7N3F7_9ZZZZ</name>
<sequence>MASVVPIHNGLLLMGLVLVLVGLAFKISAVPFHAWSPDVYDGAPTPATAWMAAGVKAAAVAGLVRVFMLTFSNYASTWKPIMYVLAILSMVVGASLAIVQSNVKRMLAYSSISHAGFILMAVQANSGNGITAAAFYVAVYTFMVAGSFGVATIVGRKGDGNHELSDYQGLVRSNPWLAGSFILLLLAQAGVPFTAGFFAKFLAITAAADAHAVPLALVAMVSAVISAFLYLRIIVAMFMSGGDDGLEDVPHANRLRVPMAAGLAIGICVLVSVVYGLFPDLLLHNARAATPAAVQFERPVSAGSTTAGG</sequence>
<evidence type="ECO:0000313" key="7">
    <source>
        <dbReference type="EMBL" id="CAB4986688.1"/>
    </source>
</evidence>
<accession>A0A6J7N3F7</accession>
<evidence type="ECO:0000256" key="5">
    <source>
        <dbReference type="SAM" id="Phobius"/>
    </source>
</evidence>
<protein>
    <submittedName>
        <fullName evidence="7">Unannotated protein</fullName>
    </submittedName>
</protein>
<evidence type="ECO:0000256" key="1">
    <source>
        <dbReference type="ARBA" id="ARBA00004141"/>
    </source>
</evidence>
<dbReference type="PANTHER" id="PTHR22773">
    <property type="entry name" value="NADH DEHYDROGENASE"/>
    <property type="match status" value="1"/>
</dbReference>
<evidence type="ECO:0000256" key="3">
    <source>
        <dbReference type="ARBA" id="ARBA00022989"/>
    </source>
</evidence>
<reference evidence="7" key="1">
    <citation type="submission" date="2020-05" db="EMBL/GenBank/DDBJ databases">
        <authorList>
            <person name="Chiriac C."/>
            <person name="Salcher M."/>
            <person name="Ghai R."/>
            <person name="Kavagutti S V."/>
        </authorList>
    </citation>
    <scope>NUCLEOTIDE SEQUENCE</scope>
</reference>
<feature type="transmembrane region" description="Helical" evidence="5">
    <location>
        <begin position="215"/>
        <end position="239"/>
    </location>
</feature>